<dbReference type="CDD" id="cd03794">
    <property type="entry name" value="GT4_WbuB-like"/>
    <property type="match status" value="1"/>
</dbReference>
<dbReference type="SUPFAM" id="SSF53756">
    <property type="entry name" value="UDP-Glycosyltransferase/glycogen phosphorylase"/>
    <property type="match status" value="1"/>
</dbReference>
<gene>
    <name evidence="2" type="ORF">METZ01_LOCUS56272</name>
</gene>
<dbReference type="EMBL" id="UINC01003107">
    <property type="protein sequence ID" value="SVA03418.1"/>
    <property type="molecule type" value="Genomic_DNA"/>
</dbReference>
<feature type="domain" description="Glycosyltransferase subfamily 4-like N-terminal" evidence="1">
    <location>
        <begin position="18"/>
        <end position="203"/>
    </location>
</feature>
<dbReference type="AlphaFoldDB" id="A0A381SJG1"/>
<dbReference type="PANTHER" id="PTHR45947:SF3">
    <property type="entry name" value="SULFOQUINOVOSYL TRANSFERASE SQD2"/>
    <property type="match status" value="1"/>
</dbReference>
<sequence length="410" mass="43680">MRLLVITPHLCPDTAPTGVVVSRIVEELGAAGHDVHVVTSLPWYRDHRVEDGWRGRLVRRGSEGSASVVRLPPFAGRKERLVGRALGFAAFSGAAALAAIAARGPFDAVMVLSPPLTLGPAGWVAARRHRCPLVLNVQDVFPDVAIEVGAIASPRLIRLFRSLERFCYRRSDAVTVLSDDLAANVTAKLGGSSHDPLVRVIPNFVDTATIRPLDRDTPYRREFGLGERTVVMYAGNLGHSQPLGIIVEAARRHGDRDDIAYVINGGGVAAAELRRAAEDLSNLTVVGYQPADRVPEVLASADVHVVALRRGLSASSVPSKMYSILAAGRPLIASVDEGSEVARVVGEAGAGVAVPPEDADAFVAAVERLAGDAGERTSMGASGRAWAQRWASPRSVADSHVRLVEELRLR</sequence>
<name>A0A381SJG1_9ZZZZ</name>
<protein>
    <recommendedName>
        <fullName evidence="1">Glycosyltransferase subfamily 4-like N-terminal domain-containing protein</fullName>
    </recommendedName>
</protein>
<dbReference type="InterPro" id="IPR050194">
    <property type="entry name" value="Glycosyltransferase_grp1"/>
</dbReference>
<proteinExistence type="predicted"/>
<dbReference type="Pfam" id="PF13692">
    <property type="entry name" value="Glyco_trans_1_4"/>
    <property type="match status" value="1"/>
</dbReference>
<dbReference type="GO" id="GO:0016758">
    <property type="term" value="F:hexosyltransferase activity"/>
    <property type="evidence" value="ECO:0007669"/>
    <property type="project" value="TreeGrafter"/>
</dbReference>
<dbReference type="InterPro" id="IPR028098">
    <property type="entry name" value="Glyco_trans_4-like_N"/>
</dbReference>
<dbReference type="PANTHER" id="PTHR45947">
    <property type="entry name" value="SULFOQUINOVOSYL TRANSFERASE SQD2"/>
    <property type="match status" value="1"/>
</dbReference>
<evidence type="ECO:0000313" key="2">
    <source>
        <dbReference type="EMBL" id="SVA03418.1"/>
    </source>
</evidence>
<accession>A0A381SJG1</accession>
<dbReference type="Gene3D" id="3.40.50.2000">
    <property type="entry name" value="Glycogen Phosphorylase B"/>
    <property type="match status" value="2"/>
</dbReference>
<dbReference type="Pfam" id="PF13579">
    <property type="entry name" value="Glyco_trans_4_4"/>
    <property type="match status" value="1"/>
</dbReference>
<organism evidence="2">
    <name type="scientific">marine metagenome</name>
    <dbReference type="NCBI Taxonomy" id="408172"/>
    <lineage>
        <taxon>unclassified sequences</taxon>
        <taxon>metagenomes</taxon>
        <taxon>ecological metagenomes</taxon>
    </lineage>
</organism>
<reference evidence="2" key="1">
    <citation type="submission" date="2018-05" db="EMBL/GenBank/DDBJ databases">
        <authorList>
            <person name="Lanie J.A."/>
            <person name="Ng W.-L."/>
            <person name="Kazmierczak K.M."/>
            <person name="Andrzejewski T.M."/>
            <person name="Davidsen T.M."/>
            <person name="Wayne K.J."/>
            <person name="Tettelin H."/>
            <person name="Glass J.I."/>
            <person name="Rusch D."/>
            <person name="Podicherti R."/>
            <person name="Tsui H.-C.T."/>
            <person name="Winkler M.E."/>
        </authorList>
    </citation>
    <scope>NUCLEOTIDE SEQUENCE</scope>
</reference>
<evidence type="ECO:0000259" key="1">
    <source>
        <dbReference type="Pfam" id="PF13579"/>
    </source>
</evidence>